<dbReference type="InterPro" id="IPR033479">
    <property type="entry name" value="dCache_1"/>
</dbReference>
<dbReference type="InterPro" id="IPR003660">
    <property type="entry name" value="HAMP_dom"/>
</dbReference>
<accession>A0A840MN54</accession>
<evidence type="ECO:0000313" key="14">
    <source>
        <dbReference type="Proteomes" id="UP000575898"/>
    </source>
</evidence>
<dbReference type="SMART" id="SM00283">
    <property type="entry name" value="MA"/>
    <property type="match status" value="1"/>
</dbReference>
<evidence type="ECO:0000259" key="12">
    <source>
        <dbReference type="PROSITE" id="PS50885"/>
    </source>
</evidence>
<comment type="subcellular location">
    <subcellularLocation>
        <location evidence="1">Cell membrane</location>
        <topology evidence="1">Multi-pass membrane protein</topology>
    </subcellularLocation>
</comment>
<dbReference type="Gene3D" id="3.30.450.20">
    <property type="entry name" value="PAS domain"/>
    <property type="match status" value="2"/>
</dbReference>
<dbReference type="Pfam" id="PF00015">
    <property type="entry name" value="MCPsignal"/>
    <property type="match status" value="1"/>
</dbReference>
<dbReference type="RefSeq" id="WP_184036484.1">
    <property type="nucleotide sequence ID" value="NZ_JACHHY010000006.1"/>
</dbReference>
<protein>
    <submittedName>
        <fullName evidence="13">Methyl-accepting chemotaxis protein</fullName>
    </submittedName>
</protein>
<feature type="domain" description="HAMP" evidence="12">
    <location>
        <begin position="294"/>
        <end position="348"/>
    </location>
</feature>
<dbReference type="PANTHER" id="PTHR32089">
    <property type="entry name" value="METHYL-ACCEPTING CHEMOTAXIS PROTEIN MCPB"/>
    <property type="match status" value="1"/>
</dbReference>
<dbReference type="InterPro" id="IPR004089">
    <property type="entry name" value="MCPsignal_dom"/>
</dbReference>
<keyword evidence="7 9" id="KW-0807">Transducer</keyword>
<keyword evidence="3" id="KW-0145">Chemotaxis</keyword>
<comment type="similarity">
    <text evidence="8">Belongs to the methyl-accepting chemotaxis (MCP) protein family.</text>
</comment>
<dbReference type="CDD" id="cd12912">
    <property type="entry name" value="PDC2_MCP_like"/>
    <property type="match status" value="1"/>
</dbReference>
<evidence type="ECO:0000256" key="4">
    <source>
        <dbReference type="ARBA" id="ARBA00022692"/>
    </source>
</evidence>
<dbReference type="FunFam" id="1.10.287.950:FF:000001">
    <property type="entry name" value="Methyl-accepting chemotaxis sensory transducer"/>
    <property type="match status" value="1"/>
</dbReference>
<evidence type="ECO:0000256" key="9">
    <source>
        <dbReference type="PROSITE-ProRule" id="PRU00284"/>
    </source>
</evidence>
<evidence type="ECO:0000256" key="5">
    <source>
        <dbReference type="ARBA" id="ARBA00022989"/>
    </source>
</evidence>
<dbReference type="Gene3D" id="1.10.287.950">
    <property type="entry name" value="Methyl-accepting chemotaxis protein"/>
    <property type="match status" value="1"/>
</dbReference>
<dbReference type="GO" id="GO:0005886">
    <property type="term" value="C:plasma membrane"/>
    <property type="evidence" value="ECO:0007669"/>
    <property type="project" value="UniProtKB-SubCell"/>
</dbReference>
<keyword evidence="4 10" id="KW-0812">Transmembrane</keyword>
<evidence type="ECO:0000256" key="6">
    <source>
        <dbReference type="ARBA" id="ARBA00023136"/>
    </source>
</evidence>
<keyword evidence="5 10" id="KW-1133">Transmembrane helix</keyword>
<keyword evidence="2" id="KW-1003">Cell membrane</keyword>
<sequence>MRSLRTRLTLLVAFLIILTTFLLTLSTYNQMKKEVLAGISQEMDTAMGGYGSALGNWVREKVQATASLTAIASEADPLPYLKLLDAAGDFDLVYIGYADKHAVFSEDRPRKPDYDPTVRPWYKKASAVGDSIITDPYTSASTGKLLISFAKPVKTGAEVSAVVATDVTLDQIIAGVLSIKPRAGSYAFLVGKDGKLIIHPDKARVLKPITDIITGMTPDTLARIANNKELAELTISDRQDFLRLTPIQGTDWYLGLTIDRTEALSPLKQLLMTSIGGAMLLIAIVMPIAAMMLKSMLADLFRVRDAMRDIASGGGDLTRSILMRGQDEIAQTADAFNRFLEQLRIMFRQVRNEADNLTSGVTDLNSTVRQVATDSQHLSDISSANAATIEEITISISHIADNATSVEELVRTTGQLSKQSGDTMQRVATEVRHSAQEVEQLAQVLGALEQRSQQIAGIVSVIKDIADQTNLLALNAAIEAARAGEQGRGFSVVADEVRKLAERTANATVEIGTMINAMRDESNHATKRMSGTVESVNLGVGMCEKASVIILDIQNNMANVVERMSEIALSTNEQKQATNIMAQSAERMTTRIHDSDAALQHARGTLSDLNDLARQLKTMMGGFKL</sequence>
<dbReference type="InterPro" id="IPR029151">
    <property type="entry name" value="Sensor-like_sf"/>
</dbReference>
<dbReference type="Pfam" id="PF00672">
    <property type="entry name" value="HAMP"/>
    <property type="match status" value="1"/>
</dbReference>
<keyword evidence="14" id="KW-1185">Reference proteome</keyword>
<dbReference type="EMBL" id="JACHHY010000006">
    <property type="protein sequence ID" value="MBB5017936.1"/>
    <property type="molecule type" value="Genomic_DNA"/>
</dbReference>
<evidence type="ECO:0000259" key="11">
    <source>
        <dbReference type="PROSITE" id="PS50111"/>
    </source>
</evidence>
<dbReference type="CDD" id="cd12913">
    <property type="entry name" value="PDC1_MCP_like"/>
    <property type="match status" value="1"/>
</dbReference>
<keyword evidence="6 10" id="KW-0472">Membrane</keyword>
<evidence type="ECO:0000256" key="2">
    <source>
        <dbReference type="ARBA" id="ARBA00022475"/>
    </source>
</evidence>
<reference evidence="13 14" key="1">
    <citation type="submission" date="2020-08" db="EMBL/GenBank/DDBJ databases">
        <title>Genomic Encyclopedia of Type Strains, Phase IV (KMG-IV): sequencing the most valuable type-strain genomes for metagenomic binning, comparative biology and taxonomic classification.</title>
        <authorList>
            <person name="Goeker M."/>
        </authorList>
    </citation>
    <scope>NUCLEOTIDE SEQUENCE [LARGE SCALE GENOMIC DNA]</scope>
    <source>
        <strain evidence="13 14">DSM 27165</strain>
    </source>
</reference>
<evidence type="ECO:0000256" key="10">
    <source>
        <dbReference type="SAM" id="Phobius"/>
    </source>
</evidence>
<feature type="transmembrane region" description="Helical" evidence="10">
    <location>
        <begin position="270"/>
        <end position="293"/>
    </location>
</feature>
<comment type="caution">
    <text evidence="13">The sequence shown here is derived from an EMBL/GenBank/DDBJ whole genome shotgun (WGS) entry which is preliminary data.</text>
</comment>
<evidence type="ECO:0000313" key="13">
    <source>
        <dbReference type="EMBL" id="MBB5017936.1"/>
    </source>
</evidence>
<dbReference type="GO" id="GO:0006935">
    <property type="term" value="P:chemotaxis"/>
    <property type="evidence" value="ECO:0007669"/>
    <property type="project" value="UniProtKB-KW"/>
</dbReference>
<proteinExistence type="inferred from homology"/>
<dbReference type="Proteomes" id="UP000575898">
    <property type="component" value="Unassembled WGS sequence"/>
</dbReference>
<dbReference type="CDD" id="cd06225">
    <property type="entry name" value="HAMP"/>
    <property type="match status" value="1"/>
</dbReference>
<name>A0A840MN54_9PROT</name>
<dbReference type="PROSITE" id="PS50111">
    <property type="entry name" value="CHEMOTAXIS_TRANSDUC_2"/>
    <property type="match status" value="1"/>
</dbReference>
<dbReference type="PROSITE" id="PS50885">
    <property type="entry name" value="HAMP"/>
    <property type="match status" value="1"/>
</dbReference>
<dbReference type="AlphaFoldDB" id="A0A840MN54"/>
<organism evidence="13 14">
    <name type="scientific">Chitinivorax tropicus</name>
    <dbReference type="NCBI Taxonomy" id="714531"/>
    <lineage>
        <taxon>Bacteria</taxon>
        <taxon>Pseudomonadati</taxon>
        <taxon>Pseudomonadota</taxon>
        <taxon>Betaproteobacteria</taxon>
        <taxon>Chitinivorax</taxon>
    </lineage>
</organism>
<dbReference type="GO" id="GO:0007165">
    <property type="term" value="P:signal transduction"/>
    <property type="evidence" value="ECO:0007669"/>
    <property type="project" value="UniProtKB-KW"/>
</dbReference>
<dbReference type="SUPFAM" id="SSF58104">
    <property type="entry name" value="Methyl-accepting chemotaxis protein (MCP) signaling domain"/>
    <property type="match status" value="1"/>
</dbReference>
<evidence type="ECO:0000256" key="8">
    <source>
        <dbReference type="ARBA" id="ARBA00029447"/>
    </source>
</evidence>
<feature type="domain" description="Methyl-accepting transducer" evidence="11">
    <location>
        <begin position="353"/>
        <end position="589"/>
    </location>
</feature>
<dbReference type="SUPFAM" id="SSF103190">
    <property type="entry name" value="Sensory domain-like"/>
    <property type="match status" value="1"/>
</dbReference>
<dbReference type="SMART" id="SM00304">
    <property type="entry name" value="HAMP"/>
    <property type="match status" value="1"/>
</dbReference>
<gene>
    <name evidence="13" type="ORF">HNQ59_001221</name>
</gene>
<evidence type="ECO:0000256" key="3">
    <source>
        <dbReference type="ARBA" id="ARBA00022500"/>
    </source>
</evidence>
<dbReference type="Pfam" id="PF02743">
    <property type="entry name" value="dCache_1"/>
    <property type="match status" value="1"/>
</dbReference>
<dbReference type="PANTHER" id="PTHR32089:SF117">
    <property type="entry name" value="METHYL ACCEPTING SENSORY TRANSDUCER WITH CACHE_1 SMALL MOLECULE BINDING DOMAIN"/>
    <property type="match status" value="1"/>
</dbReference>
<dbReference type="CDD" id="cd11386">
    <property type="entry name" value="MCP_signal"/>
    <property type="match status" value="1"/>
</dbReference>
<evidence type="ECO:0000256" key="1">
    <source>
        <dbReference type="ARBA" id="ARBA00004651"/>
    </source>
</evidence>
<evidence type="ECO:0000256" key="7">
    <source>
        <dbReference type="ARBA" id="ARBA00023224"/>
    </source>
</evidence>